<organism evidence="2">
    <name type="scientific">Solanum chacoense</name>
    <name type="common">Chaco potato</name>
    <dbReference type="NCBI Taxonomy" id="4108"/>
    <lineage>
        <taxon>Eukaryota</taxon>
        <taxon>Viridiplantae</taxon>
        <taxon>Streptophyta</taxon>
        <taxon>Embryophyta</taxon>
        <taxon>Tracheophyta</taxon>
        <taxon>Spermatophyta</taxon>
        <taxon>Magnoliopsida</taxon>
        <taxon>eudicotyledons</taxon>
        <taxon>Gunneridae</taxon>
        <taxon>Pentapetalae</taxon>
        <taxon>asterids</taxon>
        <taxon>lamiids</taxon>
        <taxon>Solanales</taxon>
        <taxon>Solanaceae</taxon>
        <taxon>Solanoideae</taxon>
        <taxon>Solaneae</taxon>
        <taxon>Solanum</taxon>
    </lineage>
</organism>
<accession>A0A0V0GR27</accession>
<dbReference type="EMBL" id="GEDG01034350">
    <property type="protein sequence ID" value="JAP09776.1"/>
    <property type="molecule type" value="Transcribed_RNA"/>
</dbReference>
<feature type="transmembrane region" description="Helical" evidence="1">
    <location>
        <begin position="68"/>
        <end position="88"/>
    </location>
</feature>
<keyword evidence="1" id="KW-0812">Transmembrane</keyword>
<evidence type="ECO:0000256" key="1">
    <source>
        <dbReference type="SAM" id="Phobius"/>
    </source>
</evidence>
<protein>
    <submittedName>
        <fullName evidence="2">Putative ovule protein</fullName>
    </submittedName>
</protein>
<evidence type="ECO:0000313" key="2">
    <source>
        <dbReference type="EMBL" id="JAP09776.1"/>
    </source>
</evidence>
<dbReference type="AlphaFoldDB" id="A0A0V0GR27"/>
<reference evidence="2" key="1">
    <citation type="submission" date="2015-12" db="EMBL/GenBank/DDBJ databases">
        <title>Gene expression during late stages of embryo sac development: a critical building block for successful pollen-pistil interactions.</title>
        <authorList>
            <person name="Liu Y."/>
            <person name="Joly V."/>
            <person name="Sabar M."/>
            <person name="Matton D.P."/>
        </authorList>
    </citation>
    <scope>NUCLEOTIDE SEQUENCE</scope>
</reference>
<sequence>MLALTPTSNSCSSDIKFGWMDMVFMFIINIIIVVIIIIIIARYNLSLDVIDIRRKPGILWIISLWKHIYRGFCFRHGYFTMIIFHMYLV</sequence>
<proteinExistence type="predicted"/>
<name>A0A0V0GR27_SOLCH</name>
<keyword evidence="1" id="KW-0472">Membrane</keyword>
<keyword evidence="1" id="KW-1133">Transmembrane helix</keyword>
<feature type="transmembrane region" description="Helical" evidence="1">
    <location>
        <begin position="22"/>
        <end position="45"/>
    </location>
</feature>